<evidence type="ECO:0000313" key="2">
    <source>
        <dbReference type="Proteomes" id="UP000053097"/>
    </source>
</evidence>
<protein>
    <submittedName>
        <fullName evidence="1">Uncharacterized protein</fullName>
    </submittedName>
</protein>
<accession>A0A026WEZ3</accession>
<dbReference type="EMBL" id="KK107238">
    <property type="protein sequence ID" value="EZA54675.1"/>
    <property type="molecule type" value="Genomic_DNA"/>
</dbReference>
<feature type="non-terminal residue" evidence="1">
    <location>
        <position position="1"/>
    </location>
</feature>
<name>A0A026WEZ3_OOCBI</name>
<evidence type="ECO:0000313" key="1">
    <source>
        <dbReference type="EMBL" id="EZA54675.1"/>
    </source>
</evidence>
<proteinExistence type="predicted"/>
<reference evidence="1 2" key="1">
    <citation type="journal article" date="2014" name="Curr. Biol.">
        <title>The genome of the clonal raider ant Cerapachys biroi.</title>
        <authorList>
            <person name="Oxley P.R."/>
            <person name="Ji L."/>
            <person name="Fetter-Pruneda I."/>
            <person name="McKenzie S.K."/>
            <person name="Li C."/>
            <person name="Hu H."/>
            <person name="Zhang G."/>
            <person name="Kronauer D.J."/>
        </authorList>
    </citation>
    <scope>NUCLEOTIDE SEQUENCE [LARGE SCALE GENOMIC DNA]</scope>
</reference>
<keyword evidence="2" id="KW-1185">Reference proteome</keyword>
<sequence>LLSSAVTPEVAAAEVDRATPAMEDTNTNPDTCSHQVSQIGWHKPDLLQQDSSMLSIDSAYHALSRSGLLWFLIGSVLIEKCL</sequence>
<gene>
    <name evidence="1" type="ORF">X777_04960</name>
</gene>
<dbReference type="Proteomes" id="UP000053097">
    <property type="component" value="Unassembled WGS sequence"/>
</dbReference>
<dbReference type="AlphaFoldDB" id="A0A026WEZ3"/>
<organism evidence="1 2">
    <name type="scientific">Ooceraea biroi</name>
    <name type="common">Clonal raider ant</name>
    <name type="synonym">Cerapachys biroi</name>
    <dbReference type="NCBI Taxonomy" id="2015173"/>
    <lineage>
        <taxon>Eukaryota</taxon>
        <taxon>Metazoa</taxon>
        <taxon>Ecdysozoa</taxon>
        <taxon>Arthropoda</taxon>
        <taxon>Hexapoda</taxon>
        <taxon>Insecta</taxon>
        <taxon>Pterygota</taxon>
        <taxon>Neoptera</taxon>
        <taxon>Endopterygota</taxon>
        <taxon>Hymenoptera</taxon>
        <taxon>Apocrita</taxon>
        <taxon>Aculeata</taxon>
        <taxon>Formicoidea</taxon>
        <taxon>Formicidae</taxon>
        <taxon>Dorylinae</taxon>
        <taxon>Ooceraea</taxon>
    </lineage>
</organism>